<evidence type="ECO:0000256" key="1">
    <source>
        <dbReference type="SAM" id="MobiDB-lite"/>
    </source>
</evidence>
<sequence length="286" mass="32811">MTQNTNKAANIPNLYDILSQSRSESPSIVNGSVNNTSVSPSRQNSIVGVPPPPKYGPNPYTLSEFAHFLQRTHCDENLEFFQKTRKFLFNDEFRETYSNNSLSDHSTCSKFDVEEWNRCIYDHFIRVDSPMECNLPQYIRELFDKCYTEGIAPKQVHIVQAIQHILGLLFDAYARFLQQVQEQKETPPTTPSTSLQQSNENSNHKGKSGGAIALTDEKLSTAGCEKTVHRTKHINSPASRASLPPRNHYNHHDHHRYKQHENEQLSVLDKGKKFFHKFKLKKSLPL</sequence>
<dbReference type="InterPro" id="IPR044926">
    <property type="entry name" value="RGS_subdomain_2"/>
</dbReference>
<dbReference type="PANTHER" id="PTHR10845">
    <property type="entry name" value="REGULATOR OF G PROTEIN SIGNALING"/>
    <property type="match status" value="1"/>
</dbReference>
<dbReference type="Gene3D" id="1.10.167.10">
    <property type="entry name" value="Regulator of G-protein Signalling 4, domain 2"/>
    <property type="match status" value="1"/>
</dbReference>
<gene>
    <name evidence="3" type="primary">KNAG0H03410</name>
    <name evidence="3" type="ordered locus">KNAG_0H03410</name>
</gene>
<evidence type="ECO:0000259" key="2">
    <source>
        <dbReference type="PROSITE" id="PS50132"/>
    </source>
</evidence>
<dbReference type="KEGG" id="kng:KNAG_0H03410"/>
<evidence type="ECO:0000313" key="3">
    <source>
        <dbReference type="EMBL" id="CCK71755.1"/>
    </source>
</evidence>
<reference evidence="4" key="2">
    <citation type="submission" date="2012-08" db="EMBL/GenBank/DDBJ databases">
        <title>Genome sequence of Kazachstania naganishii.</title>
        <authorList>
            <person name="Gordon J.L."/>
            <person name="Armisen D."/>
            <person name="Proux-Wera E."/>
            <person name="OhEigeartaigh S.S."/>
            <person name="Byrne K.P."/>
            <person name="Wolfe K.H."/>
        </authorList>
    </citation>
    <scope>NUCLEOTIDE SEQUENCE [LARGE SCALE GENOMIC DNA]</scope>
    <source>
        <strain evidence="4">ATCC MYA-139 / BCRC 22969 / CBS 8797 / CCRC 22969 / KCTC 17520 / NBRC 10181 / NCYC 3082</strain>
    </source>
</reference>
<dbReference type="HOGENOM" id="CLU_973383_0_0_1"/>
<dbReference type="eggNOG" id="KOG3589">
    <property type="taxonomic scope" value="Eukaryota"/>
</dbReference>
<feature type="compositionally biased region" description="Polar residues" evidence="1">
    <location>
        <begin position="26"/>
        <end position="46"/>
    </location>
</feature>
<dbReference type="PROSITE" id="PS50132">
    <property type="entry name" value="RGS"/>
    <property type="match status" value="1"/>
</dbReference>
<accession>J7RA52</accession>
<feature type="domain" description="RGS" evidence="2">
    <location>
        <begin position="65"/>
        <end position="169"/>
    </location>
</feature>
<dbReference type="EMBL" id="HE978321">
    <property type="protein sequence ID" value="CCK71755.1"/>
    <property type="molecule type" value="Genomic_DNA"/>
</dbReference>
<organism evidence="3 4">
    <name type="scientific">Huiozyma naganishii (strain ATCC MYA-139 / BCRC 22969 / CBS 8797 / KCTC 17520 / NBRC 10181 / NCYC 3082 / Yp74L-3)</name>
    <name type="common">Yeast</name>
    <name type="synonym">Kazachstania naganishii</name>
    <dbReference type="NCBI Taxonomy" id="1071383"/>
    <lineage>
        <taxon>Eukaryota</taxon>
        <taxon>Fungi</taxon>
        <taxon>Dikarya</taxon>
        <taxon>Ascomycota</taxon>
        <taxon>Saccharomycotina</taxon>
        <taxon>Saccharomycetes</taxon>
        <taxon>Saccharomycetales</taxon>
        <taxon>Saccharomycetaceae</taxon>
        <taxon>Huiozyma</taxon>
    </lineage>
</organism>
<reference evidence="3 4" key="1">
    <citation type="journal article" date="2011" name="Proc. Natl. Acad. Sci. U.S.A.">
        <title>Evolutionary erosion of yeast sex chromosomes by mating-type switching accidents.</title>
        <authorList>
            <person name="Gordon J.L."/>
            <person name="Armisen D."/>
            <person name="Proux-Wera E."/>
            <person name="Oheigeartaigh S.S."/>
            <person name="Byrne K.P."/>
            <person name="Wolfe K.H."/>
        </authorList>
    </citation>
    <scope>NUCLEOTIDE SEQUENCE [LARGE SCALE GENOMIC DNA]</scope>
    <source>
        <strain evidence="4">ATCC MYA-139 / BCRC 22969 / CBS 8797 / CCRC 22969 / KCTC 17520 / NBRC 10181 / NCYC 3082</strain>
    </source>
</reference>
<dbReference type="Pfam" id="PF00615">
    <property type="entry name" value="RGS"/>
    <property type="match status" value="1"/>
</dbReference>
<evidence type="ECO:0000313" key="4">
    <source>
        <dbReference type="Proteomes" id="UP000006310"/>
    </source>
</evidence>
<dbReference type="RefSeq" id="XP_022466000.1">
    <property type="nucleotide sequence ID" value="XM_022609622.1"/>
</dbReference>
<dbReference type="Proteomes" id="UP000006310">
    <property type="component" value="Chromosome 8"/>
</dbReference>
<feature type="region of interest" description="Disordered" evidence="1">
    <location>
        <begin position="26"/>
        <end position="53"/>
    </location>
</feature>
<proteinExistence type="predicted"/>
<dbReference type="PANTHER" id="PTHR10845:SF192">
    <property type="entry name" value="DOUBLE HIT, ISOFORM B"/>
    <property type="match status" value="1"/>
</dbReference>
<dbReference type="AlphaFoldDB" id="J7RA52"/>
<feature type="region of interest" description="Disordered" evidence="1">
    <location>
        <begin position="181"/>
        <end position="210"/>
    </location>
</feature>
<dbReference type="STRING" id="1071383.J7RA52"/>
<dbReference type="SUPFAM" id="SSF48097">
    <property type="entry name" value="Regulator of G-protein signaling, RGS"/>
    <property type="match status" value="1"/>
</dbReference>
<protein>
    <recommendedName>
        <fullName evidence="2">RGS domain-containing protein</fullName>
    </recommendedName>
</protein>
<dbReference type="InterPro" id="IPR016137">
    <property type="entry name" value="RGS"/>
</dbReference>
<dbReference type="SMART" id="SM00315">
    <property type="entry name" value="RGS"/>
    <property type="match status" value="1"/>
</dbReference>
<dbReference type="CDD" id="cd07440">
    <property type="entry name" value="RGS"/>
    <property type="match status" value="1"/>
</dbReference>
<dbReference type="InterPro" id="IPR036305">
    <property type="entry name" value="RGS_sf"/>
</dbReference>
<keyword evidence="4" id="KW-1185">Reference proteome</keyword>
<feature type="region of interest" description="Disordered" evidence="1">
    <location>
        <begin position="225"/>
        <end position="256"/>
    </location>
</feature>
<dbReference type="GeneID" id="34527487"/>
<name>J7RA52_HUIN7</name>
<dbReference type="OrthoDB" id="10266999at2759"/>